<name>A0AAE1E2M2_9GAST</name>
<evidence type="ECO:0000313" key="1">
    <source>
        <dbReference type="EMBL" id="KAK3790573.1"/>
    </source>
</evidence>
<dbReference type="Proteomes" id="UP001283361">
    <property type="component" value="Unassembled WGS sequence"/>
</dbReference>
<accession>A0AAE1E2M2</accession>
<keyword evidence="2" id="KW-1185">Reference proteome</keyword>
<evidence type="ECO:0000313" key="2">
    <source>
        <dbReference type="Proteomes" id="UP001283361"/>
    </source>
</evidence>
<protein>
    <submittedName>
        <fullName evidence="1">Uncharacterized protein</fullName>
    </submittedName>
</protein>
<gene>
    <name evidence="1" type="ORF">RRG08_066284</name>
</gene>
<comment type="caution">
    <text evidence="1">The sequence shown here is derived from an EMBL/GenBank/DDBJ whole genome shotgun (WGS) entry which is preliminary data.</text>
</comment>
<dbReference type="AlphaFoldDB" id="A0AAE1E2M2"/>
<sequence length="105" mass="11984">MDLNNFVRSLKLYHPASLLVSHVRIRNDQKITLRDPNCEFLVASTKPYRYNVEIQTVTSLLLARSPTDITSVKRSLTLSDPNCEFLVASTQPYRYNVGETVSHSQ</sequence>
<proteinExistence type="predicted"/>
<organism evidence="1 2">
    <name type="scientific">Elysia crispata</name>
    <name type="common">lettuce slug</name>
    <dbReference type="NCBI Taxonomy" id="231223"/>
    <lineage>
        <taxon>Eukaryota</taxon>
        <taxon>Metazoa</taxon>
        <taxon>Spiralia</taxon>
        <taxon>Lophotrochozoa</taxon>
        <taxon>Mollusca</taxon>
        <taxon>Gastropoda</taxon>
        <taxon>Heterobranchia</taxon>
        <taxon>Euthyneura</taxon>
        <taxon>Panpulmonata</taxon>
        <taxon>Sacoglossa</taxon>
        <taxon>Placobranchoidea</taxon>
        <taxon>Plakobranchidae</taxon>
        <taxon>Elysia</taxon>
    </lineage>
</organism>
<dbReference type="EMBL" id="JAWDGP010001536">
    <property type="protein sequence ID" value="KAK3790573.1"/>
    <property type="molecule type" value="Genomic_DNA"/>
</dbReference>
<reference evidence="1" key="1">
    <citation type="journal article" date="2023" name="G3 (Bethesda)">
        <title>A reference genome for the long-term kleptoplast-retaining sea slug Elysia crispata morphotype clarki.</title>
        <authorList>
            <person name="Eastman K.E."/>
            <person name="Pendleton A.L."/>
            <person name="Shaikh M.A."/>
            <person name="Suttiyut T."/>
            <person name="Ogas R."/>
            <person name="Tomko P."/>
            <person name="Gavelis G."/>
            <person name="Widhalm J.R."/>
            <person name="Wisecaver J.H."/>
        </authorList>
    </citation>
    <scope>NUCLEOTIDE SEQUENCE</scope>
    <source>
        <strain evidence="1">ECLA1</strain>
    </source>
</reference>